<evidence type="ECO:0000256" key="1">
    <source>
        <dbReference type="SAM" id="MobiDB-lite"/>
    </source>
</evidence>
<keyword evidence="3" id="KW-1185">Reference proteome</keyword>
<evidence type="ECO:0000313" key="3">
    <source>
        <dbReference type="Proteomes" id="UP000005801"/>
    </source>
</evidence>
<dbReference type="EMBL" id="ABCS01000043">
    <property type="protein sequence ID" value="EDM77596.1"/>
    <property type="molecule type" value="Genomic_DNA"/>
</dbReference>
<feature type="region of interest" description="Disordered" evidence="1">
    <location>
        <begin position="145"/>
        <end position="172"/>
    </location>
</feature>
<comment type="caution">
    <text evidence="2">The sequence shown here is derived from an EMBL/GenBank/DDBJ whole genome shotgun (WGS) entry which is preliminary data.</text>
</comment>
<dbReference type="STRING" id="391625.PPSIR1_02888"/>
<dbReference type="Proteomes" id="UP000005801">
    <property type="component" value="Unassembled WGS sequence"/>
</dbReference>
<organism evidence="2 3">
    <name type="scientific">Plesiocystis pacifica SIR-1</name>
    <dbReference type="NCBI Taxonomy" id="391625"/>
    <lineage>
        <taxon>Bacteria</taxon>
        <taxon>Pseudomonadati</taxon>
        <taxon>Myxococcota</taxon>
        <taxon>Polyangia</taxon>
        <taxon>Nannocystales</taxon>
        <taxon>Nannocystaceae</taxon>
        <taxon>Plesiocystis</taxon>
    </lineage>
</organism>
<accession>A6G948</accession>
<dbReference type="AlphaFoldDB" id="A6G948"/>
<evidence type="ECO:0008006" key="4">
    <source>
        <dbReference type="Google" id="ProtNLM"/>
    </source>
</evidence>
<sequence length="282" mass="28565">MIMTEHAGAPMSTSSRTFLPTAILALALTPALWGCGLEPIDEGGDEGGDAIPAAVQQAFDESCATASSCHATGSALVVLSAGESENILSTNSVQTGEPYVSLGEVGDSYIATKILSGEMPPSEQSANDSVNTAIIVGWIAGVQVEGEGGGDTGETDSGEDTTDTGETGGGDCFVDSVSDSPVFTTDVWPTLEGRCALSGCHEALAPAMPDAAGAYANLVGVASGAGIPYVTVDSPDDSYLWHKVTGTHMFVGGFGSQMPIGGELCTTEAQAIYSWILQGAVE</sequence>
<proteinExistence type="predicted"/>
<name>A6G948_9BACT</name>
<feature type="compositionally biased region" description="Acidic residues" evidence="1">
    <location>
        <begin position="153"/>
        <end position="163"/>
    </location>
</feature>
<protein>
    <recommendedName>
        <fullName evidence="4">Cytochrome c domain-containing protein</fullName>
    </recommendedName>
</protein>
<reference evidence="2 3" key="1">
    <citation type="submission" date="2007-06" db="EMBL/GenBank/DDBJ databases">
        <authorList>
            <person name="Shimkets L."/>
            <person name="Ferriera S."/>
            <person name="Johnson J."/>
            <person name="Kravitz S."/>
            <person name="Beeson K."/>
            <person name="Sutton G."/>
            <person name="Rogers Y.-H."/>
            <person name="Friedman R."/>
            <person name="Frazier M."/>
            <person name="Venter J.C."/>
        </authorList>
    </citation>
    <scope>NUCLEOTIDE SEQUENCE [LARGE SCALE GENOMIC DNA]</scope>
    <source>
        <strain evidence="2 3">SIR-1</strain>
    </source>
</reference>
<gene>
    <name evidence="2" type="ORF">PPSIR1_02888</name>
</gene>
<evidence type="ECO:0000313" key="2">
    <source>
        <dbReference type="EMBL" id="EDM77596.1"/>
    </source>
</evidence>